<evidence type="ECO:0000256" key="2">
    <source>
        <dbReference type="ARBA" id="ARBA00022692"/>
    </source>
</evidence>
<dbReference type="Proteomes" id="UP000451471">
    <property type="component" value="Unassembled WGS sequence"/>
</dbReference>
<feature type="transmembrane region" description="Helical" evidence="6">
    <location>
        <begin position="413"/>
        <end position="432"/>
    </location>
</feature>
<evidence type="ECO:0000256" key="6">
    <source>
        <dbReference type="SAM" id="Phobius"/>
    </source>
</evidence>
<feature type="transmembrane region" description="Helical" evidence="6">
    <location>
        <begin position="190"/>
        <end position="208"/>
    </location>
</feature>
<evidence type="ECO:0000256" key="1">
    <source>
        <dbReference type="ARBA" id="ARBA00004141"/>
    </source>
</evidence>
<feature type="compositionally biased region" description="Basic and acidic residues" evidence="5">
    <location>
        <begin position="508"/>
        <end position="524"/>
    </location>
</feature>
<dbReference type="GO" id="GO:0016020">
    <property type="term" value="C:membrane"/>
    <property type="evidence" value="ECO:0007669"/>
    <property type="project" value="UniProtKB-SubCell"/>
</dbReference>
<sequence length="524" mass="54591">MSGDTDRTGEEAGSDALVTYGIEDRPPLPTALLLGGQHYLTMVGANIAVPLILAGVLGFADRPAVLGKFVGTFFVASGIATLAQTTLGNRYPIVQGAPFSLLAPAIAVVGAAPVVGGMPDWQSKLLFLQGAIVAAAVAEVGIGYFGVVGRLRRYLSPLVVAPVIALIGLSLFSAPQIVDVAASVEGAQQNWWLLLLTLGLIVLFSQYLGDRNRIFDLFPVLLGVVVAWLVAFALSFFGVYTPQSLGYVDYGAVFDGQWVYAIHPLQYGMPRFETSFAIGMFAGVIASIVESFADYHAVARLSGVGAPNEQRINNGIGMEGLMTAFAGLMGACGCTSYSENVGAIGITGVASRFVVQVGAVLMLVVGFFGPFGRLVATIPDPIVGGLFVAMFGQIVAVGLSNLKYVDLDSSRNLFVLGTAVFVGLAVPEYMAIAGREAFVAGLGTVPVVGNALATPAVGGTLFVVGSTSMAVGGVVALFFDNTIPGTPEERGITAWEALAEGEDDYESPLDRLRSRRDDGVTKAD</sequence>
<feature type="transmembrane region" description="Helical" evidence="6">
    <location>
        <begin position="274"/>
        <end position="293"/>
    </location>
</feature>
<reference evidence="7 8" key="1">
    <citation type="submission" date="2019-12" db="EMBL/GenBank/DDBJ databases">
        <title>Halocatena pleomorpha gen. nov. sp. nov., an extremely halophilic archaeon of family Halobacteriaceae isolated from saltpan soil.</title>
        <authorList>
            <person name="Pal Y."/>
            <person name="Verma A."/>
            <person name="Krishnamurthi S."/>
            <person name="Kumar P."/>
        </authorList>
    </citation>
    <scope>NUCLEOTIDE SEQUENCE [LARGE SCALE GENOMIC DNA]</scope>
    <source>
        <strain evidence="7 8">JCM 16495</strain>
    </source>
</reference>
<evidence type="ECO:0000313" key="8">
    <source>
        <dbReference type="Proteomes" id="UP000451471"/>
    </source>
</evidence>
<dbReference type="Pfam" id="PF00860">
    <property type="entry name" value="Xan_ur_permease"/>
    <property type="match status" value="1"/>
</dbReference>
<feature type="transmembrane region" description="Helical" evidence="6">
    <location>
        <begin position="382"/>
        <end position="401"/>
    </location>
</feature>
<evidence type="ECO:0000256" key="3">
    <source>
        <dbReference type="ARBA" id="ARBA00022989"/>
    </source>
</evidence>
<feature type="transmembrane region" description="Helical" evidence="6">
    <location>
        <begin position="39"/>
        <end position="60"/>
    </location>
</feature>
<gene>
    <name evidence="7" type="ORF">GQS65_02390</name>
</gene>
<proteinExistence type="predicted"/>
<dbReference type="RefSeq" id="WP_158203071.1">
    <property type="nucleotide sequence ID" value="NZ_WSZK01000006.1"/>
</dbReference>
<dbReference type="PANTHER" id="PTHR11119">
    <property type="entry name" value="XANTHINE-URACIL / VITAMIN C PERMEASE FAMILY MEMBER"/>
    <property type="match status" value="1"/>
</dbReference>
<keyword evidence="2 6" id="KW-0812">Transmembrane</keyword>
<feature type="transmembrane region" description="Helical" evidence="6">
    <location>
        <begin position="220"/>
        <end position="240"/>
    </location>
</feature>
<evidence type="ECO:0000313" key="7">
    <source>
        <dbReference type="EMBL" id="MWG33351.1"/>
    </source>
</evidence>
<accession>A0A6B0GHT0</accession>
<name>A0A6B0GHT0_9EURY</name>
<keyword evidence="3 6" id="KW-1133">Transmembrane helix</keyword>
<comment type="subcellular location">
    <subcellularLocation>
        <location evidence="1">Membrane</location>
        <topology evidence="1">Multi-pass membrane protein</topology>
    </subcellularLocation>
</comment>
<feature type="transmembrane region" description="Helical" evidence="6">
    <location>
        <begin position="353"/>
        <end position="376"/>
    </location>
</feature>
<feature type="transmembrane region" description="Helical" evidence="6">
    <location>
        <begin position="125"/>
        <end position="147"/>
    </location>
</feature>
<dbReference type="NCBIfam" id="NF037981">
    <property type="entry name" value="NCS2_1"/>
    <property type="match status" value="1"/>
</dbReference>
<dbReference type="OrthoDB" id="76842at2157"/>
<keyword evidence="4 6" id="KW-0472">Membrane</keyword>
<dbReference type="GO" id="GO:0022857">
    <property type="term" value="F:transmembrane transporter activity"/>
    <property type="evidence" value="ECO:0007669"/>
    <property type="project" value="InterPro"/>
</dbReference>
<comment type="caution">
    <text evidence="7">The sequence shown here is derived from an EMBL/GenBank/DDBJ whole genome shotgun (WGS) entry which is preliminary data.</text>
</comment>
<organism evidence="7 8">
    <name type="scientific">Halomarina oriensis</name>
    <dbReference type="NCBI Taxonomy" id="671145"/>
    <lineage>
        <taxon>Archaea</taxon>
        <taxon>Methanobacteriati</taxon>
        <taxon>Methanobacteriota</taxon>
        <taxon>Stenosarchaea group</taxon>
        <taxon>Halobacteria</taxon>
        <taxon>Halobacteriales</taxon>
        <taxon>Natronomonadaceae</taxon>
        <taxon>Halomarina</taxon>
    </lineage>
</organism>
<keyword evidence="8" id="KW-1185">Reference proteome</keyword>
<evidence type="ECO:0000256" key="5">
    <source>
        <dbReference type="SAM" id="MobiDB-lite"/>
    </source>
</evidence>
<evidence type="ECO:0000256" key="4">
    <source>
        <dbReference type="ARBA" id="ARBA00023136"/>
    </source>
</evidence>
<feature type="transmembrane region" description="Helical" evidence="6">
    <location>
        <begin position="452"/>
        <end position="479"/>
    </location>
</feature>
<feature type="transmembrane region" description="Helical" evidence="6">
    <location>
        <begin position="99"/>
        <end position="119"/>
    </location>
</feature>
<dbReference type="EMBL" id="WSZK01000006">
    <property type="protein sequence ID" value="MWG33351.1"/>
    <property type="molecule type" value="Genomic_DNA"/>
</dbReference>
<feature type="region of interest" description="Disordered" evidence="5">
    <location>
        <begin position="503"/>
        <end position="524"/>
    </location>
</feature>
<protein>
    <submittedName>
        <fullName evidence="7">Xanthine permease</fullName>
    </submittedName>
</protein>
<dbReference type="InterPro" id="IPR006043">
    <property type="entry name" value="NCS2"/>
</dbReference>
<feature type="transmembrane region" description="Helical" evidence="6">
    <location>
        <begin position="154"/>
        <end position="178"/>
    </location>
</feature>
<dbReference type="AlphaFoldDB" id="A0A6B0GHT0"/>